<evidence type="ECO:0008006" key="5">
    <source>
        <dbReference type="Google" id="ProtNLM"/>
    </source>
</evidence>
<dbReference type="Proteomes" id="UP001163336">
    <property type="component" value="Chromosome"/>
</dbReference>
<evidence type="ECO:0000313" key="4">
    <source>
        <dbReference type="Proteomes" id="UP001163336"/>
    </source>
</evidence>
<evidence type="ECO:0000256" key="2">
    <source>
        <dbReference type="SAM" id="SignalP"/>
    </source>
</evidence>
<feature type="compositionally biased region" description="Pro residues" evidence="1">
    <location>
        <begin position="39"/>
        <end position="72"/>
    </location>
</feature>
<feature type="signal peptide" evidence="2">
    <location>
        <begin position="1"/>
        <end position="23"/>
    </location>
</feature>
<keyword evidence="2" id="KW-0732">Signal</keyword>
<dbReference type="PROSITE" id="PS51257">
    <property type="entry name" value="PROKAR_LIPOPROTEIN"/>
    <property type="match status" value="1"/>
</dbReference>
<reference evidence="3" key="1">
    <citation type="submission" date="2022-11" db="EMBL/GenBank/DDBJ databases">
        <title>Isolation and characterization of PLA-degrading bacterium Massilia sp. from Antarctic soil.</title>
        <authorList>
            <person name="Sato K."/>
            <person name="Gomez-Fuentes C."/>
            <person name="Ahmad S.A."/>
            <person name="Zulkharnain A."/>
        </authorList>
    </citation>
    <scope>NUCLEOTIDE SEQUENCE</scope>
    <source>
        <strain evidence="3">N-3</strain>
    </source>
</reference>
<evidence type="ECO:0000256" key="1">
    <source>
        <dbReference type="SAM" id="MobiDB-lite"/>
    </source>
</evidence>
<name>A0ABN6T8N8_9BURK</name>
<dbReference type="EMBL" id="AP026966">
    <property type="protein sequence ID" value="BDT58021.1"/>
    <property type="molecule type" value="Genomic_DNA"/>
</dbReference>
<gene>
    <name evidence="3" type="ORF">MasN3_15150</name>
</gene>
<protein>
    <recommendedName>
        <fullName evidence="5">Lipoprotein</fullName>
    </recommendedName>
</protein>
<evidence type="ECO:0000313" key="3">
    <source>
        <dbReference type="EMBL" id="BDT58021.1"/>
    </source>
</evidence>
<proteinExistence type="predicted"/>
<accession>A0ABN6T8N8</accession>
<dbReference type="RefSeq" id="WP_281913359.1">
    <property type="nucleotide sequence ID" value="NZ_AP026966.1"/>
</dbReference>
<feature type="region of interest" description="Disordered" evidence="1">
    <location>
        <begin position="31"/>
        <end position="72"/>
    </location>
</feature>
<feature type="chain" id="PRO_5045313115" description="Lipoprotein" evidence="2">
    <location>
        <begin position="24"/>
        <end position="240"/>
    </location>
</feature>
<organism evidence="3 4">
    <name type="scientific">Massilia varians</name>
    <dbReference type="NCBI Taxonomy" id="457921"/>
    <lineage>
        <taxon>Bacteria</taxon>
        <taxon>Pseudomonadati</taxon>
        <taxon>Pseudomonadota</taxon>
        <taxon>Betaproteobacteria</taxon>
        <taxon>Burkholderiales</taxon>
        <taxon>Oxalobacteraceae</taxon>
        <taxon>Telluria group</taxon>
        <taxon>Massilia</taxon>
    </lineage>
</organism>
<keyword evidence="4" id="KW-1185">Reference proteome</keyword>
<sequence>MLSTLRSKYAYPALVISSMLLLAACGGGNDSDGGATAADPPPVVPDPPQQPTPPTPPAPPDPPPTQPTPPAPEIVLADTYTELVAGTINSPRGWPAWTAPPTRNPVSGIGCLNTIRYHVHSLLSIYKDGVRQDLPDNVGRSTGCTYELHTHDVTGVLHIESDVPRQFTLGQFFAMWRQSLAAAGTAGLTGAVRFYLIENEKLTPYTGDPAQIELVGGREIVVISGTAPRVLPKYRWPAGL</sequence>